<keyword evidence="5" id="KW-0449">Lipoprotein</keyword>
<feature type="region of interest" description="Disordered" evidence="2">
    <location>
        <begin position="89"/>
        <end position="121"/>
    </location>
</feature>
<dbReference type="SUPFAM" id="SSF49590">
    <property type="entry name" value="PHL pollen allergen"/>
    <property type="match status" value="1"/>
</dbReference>
<evidence type="ECO:0000256" key="1">
    <source>
        <dbReference type="ARBA" id="ARBA00022729"/>
    </source>
</evidence>
<dbReference type="AlphaFoldDB" id="A0A1G4BDY4"/>
<evidence type="ECO:0000256" key="2">
    <source>
        <dbReference type="SAM" id="MobiDB-lite"/>
    </source>
</evidence>
<dbReference type="Gene3D" id="2.40.40.10">
    <property type="entry name" value="RlpA-like domain"/>
    <property type="match status" value="1"/>
</dbReference>
<dbReference type="InterPro" id="IPR049818">
    <property type="entry name" value="Expansin_EXLX1-like"/>
</dbReference>
<dbReference type="OrthoDB" id="406505at2759"/>
<dbReference type="SUPFAM" id="SSF50685">
    <property type="entry name" value="Barwin-like endoglucanases"/>
    <property type="match status" value="1"/>
</dbReference>
<dbReference type="Proteomes" id="UP000176998">
    <property type="component" value="Unassembled WGS sequence"/>
</dbReference>
<organism evidence="5 6">
    <name type="scientific">Colletotrichum orchidophilum</name>
    <dbReference type="NCBI Taxonomy" id="1209926"/>
    <lineage>
        <taxon>Eukaryota</taxon>
        <taxon>Fungi</taxon>
        <taxon>Dikarya</taxon>
        <taxon>Ascomycota</taxon>
        <taxon>Pezizomycotina</taxon>
        <taxon>Sordariomycetes</taxon>
        <taxon>Hypocreomycetidae</taxon>
        <taxon>Glomerellales</taxon>
        <taxon>Glomerellaceae</taxon>
        <taxon>Colletotrichum</taxon>
    </lineage>
</organism>
<reference evidence="5 6" key="1">
    <citation type="submission" date="2016-09" db="EMBL/GenBank/DDBJ databases">
        <authorList>
            <person name="Capua I."/>
            <person name="De Benedictis P."/>
            <person name="Joannis T."/>
            <person name="Lombin L.H."/>
            <person name="Cattoli G."/>
        </authorList>
    </citation>
    <scope>NUCLEOTIDE SEQUENCE [LARGE SCALE GENOMIC DNA]</scope>
    <source>
        <strain evidence="5 6">IMI 309357</strain>
    </source>
</reference>
<dbReference type="RefSeq" id="XP_022476674.1">
    <property type="nucleotide sequence ID" value="XM_022616750.1"/>
</dbReference>
<feature type="compositionally biased region" description="Low complexity" evidence="2">
    <location>
        <begin position="93"/>
        <end position="111"/>
    </location>
</feature>
<dbReference type="InterPro" id="IPR036749">
    <property type="entry name" value="Expansin_CBD_sf"/>
</dbReference>
<sequence length="314" mass="32788">MKQSILLLAASAAHMAFAKPVKHCPAKPRSTTVVTFYATPTYGGPTMAPVQTPPVVQPTPVEPPVQNPVETPVHTPTVISSIPSASATVVEQAAPSSSSSSASTPPASSKPIGGSGTKQGRSTFYGGNLSGGTCSFTNYTIPSGLYGTAFSGQVWDSAAHCGACIKVTGPNGNSITAMIVDECPECDEGHLDLFQNAFTQLGTVSEGVISTSYEFVQCGITSPIRLHNKTGTSANWFSMQVVNPNEPVAKLEVSTDGGRTWQATNRQPYNFFEKPSGFKTDTVDVRVTSESGKTIIVNSVSVAENLATDASSNF</sequence>
<dbReference type="Pfam" id="PF03330">
    <property type="entry name" value="DPBB_1"/>
    <property type="match status" value="1"/>
</dbReference>
<gene>
    <name evidence="5" type="ORF">CORC01_05104</name>
</gene>
<feature type="signal peptide" evidence="3">
    <location>
        <begin position="1"/>
        <end position="18"/>
    </location>
</feature>
<dbReference type="NCBIfam" id="NF041144">
    <property type="entry name" value="expansin_EXLX1"/>
    <property type="match status" value="1"/>
</dbReference>
<dbReference type="PANTHER" id="PTHR31836">
    <property type="match status" value="1"/>
</dbReference>
<evidence type="ECO:0000259" key="4">
    <source>
        <dbReference type="PROSITE" id="PS50842"/>
    </source>
</evidence>
<dbReference type="GeneID" id="34558260"/>
<protein>
    <submittedName>
        <fullName evidence="5">Rare lipoprotein A</fullName>
    </submittedName>
</protein>
<comment type="caution">
    <text evidence="5">The sequence shown here is derived from an EMBL/GenBank/DDBJ whole genome shotgun (WGS) entry which is preliminary data.</text>
</comment>
<evidence type="ECO:0000313" key="5">
    <source>
        <dbReference type="EMBL" id="OHE99526.1"/>
    </source>
</evidence>
<dbReference type="STRING" id="1209926.A0A1G4BDY4"/>
<dbReference type="EMBL" id="MJBS01000035">
    <property type="protein sequence ID" value="OHE99526.1"/>
    <property type="molecule type" value="Genomic_DNA"/>
</dbReference>
<name>A0A1G4BDY4_9PEZI</name>
<dbReference type="InterPro" id="IPR007112">
    <property type="entry name" value="Expansin/allergen_DPBB_dom"/>
</dbReference>
<feature type="domain" description="Expansin-like EG45" evidence="4">
    <location>
        <begin position="131"/>
        <end position="223"/>
    </location>
</feature>
<accession>A0A1G4BDY4</accession>
<dbReference type="InterPro" id="IPR036908">
    <property type="entry name" value="RlpA-like_sf"/>
</dbReference>
<dbReference type="InterPro" id="IPR051477">
    <property type="entry name" value="Expansin_CellWall"/>
</dbReference>
<keyword evidence="6" id="KW-1185">Reference proteome</keyword>
<feature type="chain" id="PRO_5009602790" evidence="3">
    <location>
        <begin position="19"/>
        <end position="314"/>
    </location>
</feature>
<dbReference type="PROSITE" id="PS50842">
    <property type="entry name" value="EXPANSIN_EG45"/>
    <property type="match status" value="1"/>
</dbReference>
<proteinExistence type="predicted"/>
<dbReference type="InterPro" id="IPR009009">
    <property type="entry name" value="RlpA-like_DPBB"/>
</dbReference>
<dbReference type="CDD" id="cd22272">
    <property type="entry name" value="DPBB_EXLX1-like"/>
    <property type="match status" value="1"/>
</dbReference>
<dbReference type="Gene3D" id="2.60.40.760">
    <property type="entry name" value="Expansin, cellulose-binding-like domain"/>
    <property type="match status" value="1"/>
</dbReference>
<evidence type="ECO:0000256" key="3">
    <source>
        <dbReference type="SAM" id="SignalP"/>
    </source>
</evidence>
<keyword evidence="1 3" id="KW-0732">Signal</keyword>
<evidence type="ECO:0000313" key="6">
    <source>
        <dbReference type="Proteomes" id="UP000176998"/>
    </source>
</evidence>
<dbReference type="PANTHER" id="PTHR31836:SF21">
    <property type="entry name" value="EXPANSIN-LIKE PROTEIN 7"/>
    <property type="match status" value="1"/>
</dbReference>